<accession>A0AC61PLQ3</accession>
<comment type="caution">
    <text evidence="1">The sequence shown here is derived from an EMBL/GenBank/DDBJ whole genome shotgun (WGS) entry which is preliminary data.</text>
</comment>
<dbReference type="EMBL" id="FWXZ01000003">
    <property type="protein sequence ID" value="SMC63670.1"/>
    <property type="molecule type" value="Genomic_DNA"/>
</dbReference>
<organism evidence="1 2">
    <name type="scientific">Aristaeella lactis</name>
    <dbReference type="NCBI Taxonomy" id="3046383"/>
    <lineage>
        <taxon>Bacteria</taxon>
        <taxon>Bacillati</taxon>
        <taxon>Bacillota</taxon>
        <taxon>Clostridia</taxon>
        <taxon>Eubacteriales</taxon>
        <taxon>Aristaeellaceae</taxon>
        <taxon>Aristaeella</taxon>
    </lineage>
</organism>
<dbReference type="Proteomes" id="UP000192328">
    <property type="component" value="Unassembled WGS sequence"/>
</dbReference>
<evidence type="ECO:0000313" key="2">
    <source>
        <dbReference type="Proteomes" id="UP000192328"/>
    </source>
</evidence>
<gene>
    <name evidence="1" type="ORF">SAMN06297397_1693</name>
</gene>
<keyword evidence="2" id="KW-1185">Reference proteome</keyword>
<name>A0AC61PLQ3_9FIRM</name>
<proteinExistence type="predicted"/>
<reference evidence="1" key="1">
    <citation type="submission" date="2017-04" db="EMBL/GenBank/DDBJ databases">
        <authorList>
            <person name="Varghese N."/>
            <person name="Submissions S."/>
        </authorList>
    </citation>
    <scope>NUCLEOTIDE SEQUENCE</scope>
    <source>
        <strain evidence="1">WTE2008</strain>
    </source>
</reference>
<evidence type="ECO:0000313" key="1">
    <source>
        <dbReference type="EMBL" id="SMC63670.1"/>
    </source>
</evidence>
<sequence length="430" mass="49318">MSGPKSSSYTLTAEQRKKILEEQRRQRELEQERKRVEAETQRKGGLLIEINSELEKLSLQIDRLIFLKNESEYDLPLIDETKSKIETVKTQIETIRNRETTTSSELKSQNEQLSGLLYEISSHYSLCADQVSKVTDRFHKELDSRIAEGFHLSFSNLGADKRKKDSTQIIRINETMAQLSGMTLSSKLQSHLNEIKNKADTITDPTFLSNFYSVVVVPFVKECREFEAVQKEHDELIIQYAILAEECNVSTKPVPYSKEGIEFVKNEIAKLEQQSMKQKESEYIKKALDEAMREMGYDLIGDRVVAKKSGKRIRHELYSLSNGTAVDVTYSENGQITMELGGIDQVDRQPDTDESLQLVEDMRSFCTDYDVLVKRLAEKGVKTQKLSIMPPSVEYAQIINSNDYSIKKPVSRYSVVSHRQTDTSVMHREN</sequence>
<protein>
    <submittedName>
        <fullName evidence="1">Uncharacterized protein</fullName>
    </submittedName>
</protein>